<evidence type="ECO:0000313" key="2">
    <source>
        <dbReference type="EMBL" id="SIR02467.1"/>
    </source>
</evidence>
<feature type="signal peptide" evidence="1">
    <location>
        <begin position="1"/>
        <end position="24"/>
    </location>
</feature>
<dbReference type="PROSITE" id="PS51257">
    <property type="entry name" value="PROKAR_LIPOPROTEIN"/>
    <property type="match status" value="1"/>
</dbReference>
<dbReference type="AlphaFoldDB" id="A0A1N6XJM5"/>
<name>A0A1N6XJM5_9BACT</name>
<feature type="chain" id="PRO_5012726677" evidence="1">
    <location>
        <begin position="25"/>
        <end position="200"/>
    </location>
</feature>
<protein>
    <submittedName>
        <fullName evidence="2">Uncharacterized protein</fullName>
    </submittedName>
</protein>
<gene>
    <name evidence="2" type="ORF">SAMN05421545_2177</name>
</gene>
<keyword evidence="1" id="KW-0732">Signal</keyword>
<keyword evidence="3" id="KW-1185">Reference proteome</keyword>
<proteinExistence type="predicted"/>
<dbReference type="Proteomes" id="UP000185924">
    <property type="component" value="Unassembled WGS sequence"/>
</dbReference>
<organism evidence="2 3">
    <name type="scientific">Pontibacter lucknowensis</name>
    <dbReference type="NCBI Taxonomy" id="1077936"/>
    <lineage>
        <taxon>Bacteria</taxon>
        <taxon>Pseudomonadati</taxon>
        <taxon>Bacteroidota</taxon>
        <taxon>Cytophagia</taxon>
        <taxon>Cytophagales</taxon>
        <taxon>Hymenobacteraceae</taxon>
        <taxon>Pontibacter</taxon>
    </lineage>
</organism>
<evidence type="ECO:0000313" key="3">
    <source>
        <dbReference type="Proteomes" id="UP000185924"/>
    </source>
</evidence>
<sequence>MSTPGFRSRSLRTIALLLTGIALCAGMSSCDKEPEFNLPPVTQNGSNTLGFKANGKVWVNYGQICNFFVCEDNYVEGRLHKNTDGTYSLNVRAEYHYSFKDEKKYISQSFSLSANDVSGPGTYTLTPTHSDMAAMEVDMTQNDFYHLVKDASLTLHLTRLDTISHIVSGQFEGKLNHYTDASKIMHITDGRFDTKLTYSW</sequence>
<accession>A0A1N6XJM5</accession>
<dbReference type="EMBL" id="FTNM01000002">
    <property type="protein sequence ID" value="SIR02467.1"/>
    <property type="molecule type" value="Genomic_DNA"/>
</dbReference>
<dbReference type="RefSeq" id="WP_143731994.1">
    <property type="nucleotide sequence ID" value="NZ_FTNM01000002.1"/>
</dbReference>
<evidence type="ECO:0000256" key="1">
    <source>
        <dbReference type="SAM" id="SignalP"/>
    </source>
</evidence>
<dbReference type="OrthoDB" id="949867at2"/>
<reference evidence="3" key="1">
    <citation type="submission" date="2017-01" db="EMBL/GenBank/DDBJ databases">
        <authorList>
            <person name="Varghese N."/>
            <person name="Submissions S."/>
        </authorList>
    </citation>
    <scope>NUCLEOTIDE SEQUENCE [LARGE SCALE GENOMIC DNA]</scope>
    <source>
        <strain evidence="3">DM9</strain>
    </source>
</reference>